<feature type="transmembrane region" description="Helical" evidence="1">
    <location>
        <begin position="409"/>
        <end position="427"/>
    </location>
</feature>
<dbReference type="InterPro" id="IPR016040">
    <property type="entry name" value="NAD(P)-bd_dom"/>
</dbReference>
<evidence type="ECO:0000313" key="4">
    <source>
        <dbReference type="Proteomes" id="UP000325797"/>
    </source>
</evidence>
<dbReference type="KEGG" id="hadh:FRZ61_14400"/>
<dbReference type="InterPro" id="IPR025695">
    <property type="entry name" value="DoxX-like"/>
</dbReference>
<evidence type="ECO:0000256" key="1">
    <source>
        <dbReference type="SAM" id="Phobius"/>
    </source>
</evidence>
<feature type="transmembrane region" description="Helical" evidence="1">
    <location>
        <begin position="381"/>
        <end position="403"/>
    </location>
</feature>
<dbReference type="OrthoDB" id="9814124at2"/>
<organism evidence="3 4">
    <name type="scientific">Hypericibacter adhaerens</name>
    <dbReference type="NCBI Taxonomy" id="2602016"/>
    <lineage>
        <taxon>Bacteria</taxon>
        <taxon>Pseudomonadati</taxon>
        <taxon>Pseudomonadota</taxon>
        <taxon>Alphaproteobacteria</taxon>
        <taxon>Rhodospirillales</taxon>
        <taxon>Dongiaceae</taxon>
        <taxon>Hypericibacter</taxon>
    </lineage>
</organism>
<evidence type="ECO:0000313" key="3">
    <source>
        <dbReference type="EMBL" id="QEX21511.1"/>
    </source>
</evidence>
<dbReference type="Pfam" id="PF13460">
    <property type="entry name" value="NAD_binding_10"/>
    <property type="match status" value="1"/>
</dbReference>
<feature type="transmembrane region" description="Helical" evidence="1">
    <location>
        <begin position="310"/>
        <end position="332"/>
    </location>
</feature>
<dbReference type="EMBL" id="CP042582">
    <property type="protein sequence ID" value="QEX21511.1"/>
    <property type="molecule type" value="Genomic_DNA"/>
</dbReference>
<dbReference type="Gene3D" id="3.40.50.720">
    <property type="entry name" value="NAD(P)-binding Rossmann-like Domain"/>
    <property type="match status" value="1"/>
</dbReference>
<accession>A0A5J6MW79</accession>
<dbReference type="InterPro" id="IPR051207">
    <property type="entry name" value="ComplexI_NDUFA9_subunit"/>
</dbReference>
<keyword evidence="1" id="KW-1133">Transmembrane helix</keyword>
<dbReference type="Proteomes" id="UP000325797">
    <property type="component" value="Chromosome"/>
</dbReference>
<keyword evidence="1" id="KW-0472">Membrane</keyword>
<feature type="transmembrane region" description="Helical" evidence="1">
    <location>
        <begin position="352"/>
        <end position="374"/>
    </location>
</feature>
<feature type="domain" description="NAD(P)-binding" evidence="2">
    <location>
        <begin position="7"/>
        <end position="149"/>
    </location>
</feature>
<proteinExistence type="predicted"/>
<reference evidence="3 4" key="1">
    <citation type="submission" date="2019-08" db="EMBL/GenBank/DDBJ databases">
        <title>Hyperibacter terrae gen. nov., sp. nov. and Hyperibacter viscosus sp. nov., two new members in the family Rhodospirillaceae isolated from the rhizosphere of Hypericum perforatum.</title>
        <authorList>
            <person name="Noviana Z."/>
        </authorList>
    </citation>
    <scope>NUCLEOTIDE SEQUENCE [LARGE SCALE GENOMIC DNA]</scope>
    <source>
        <strain evidence="3 4">R5959</strain>
    </source>
</reference>
<sequence>MRVLVLGAYGLIGTYVSLRLVADGHEVAGLGRRTAQAARRLPGLRWIAGDLRAMTRVESWVEPLRGIDAVINCAGVLQDGPNDKVAAVQTDAALALFRACEESGVRRVVHFSAPPSGSGTPFETTKRQADRALADSSLDWLILRPALVLAPQAYGGTALLRGLAALPFWRPRIAGAGLLHVVSVFDLAETVSRAIATPALTRRAYDLAHPASISLDDLTRAFRGWLGLAPVASGRLPGWLTAAVGRLADLAGWLGWRSPARTTALGELRQGIAVKPEPWIADILSHPVSLEQFLIAHPATVQERRFAAGYFLKPLGLVALAFFWVATGVLGLTAARGEAVEALLRGGLPDGLAPAAVVAGSVIDIALGCALLVARTARPALIGMILVSAIYLVVATVLMPGLWLDPFGALLKIVPSIVAALAMLALLPDR</sequence>
<gene>
    <name evidence="3" type="ORF">FRZ61_14400</name>
</gene>
<evidence type="ECO:0000259" key="2">
    <source>
        <dbReference type="Pfam" id="PF13460"/>
    </source>
</evidence>
<dbReference type="PANTHER" id="PTHR12126:SF11">
    <property type="entry name" value="NADH DEHYDROGENASE [UBIQUINONE] 1 ALPHA SUBCOMPLEX SUBUNIT 9, MITOCHONDRIAL"/>
    <property type="match status" value="1"/>
</dbReference>
<protein>
    <recommendedName>
        <fullName evidence="2">NAD(P)-binding domain-containing protein</fullName>
    </recommendedName>
</protein>
<dbReference type="AlphaFoldDB" id="A0A5J6MW79"/>
<dbReference type="SUPFAM" id="SSF51735">
    <property type="entry name" value="NAD(P)-binding Rossmann-fold domains"/>
    <property type="match status" value="1"/>
</dbReference>
<dbReference type="RefSeq" id="WP_151116092.1">
    <property type="nucleotide sequence ID" value="NZ_CP042582.1"/>
</dbReference>
<name>A0A5J6MW79_9PROT</name>
<keyword evidence="1" id="KW-0812">Transmembrane</keyword>
<dbReference type="PANTHER" id="PTHR12126">
    <property type="entry name" value="NADH-UBIQUINONE OXIDOREDUCTASE 39 KDA SUBUNIT-RELATED"/>
    <property type="match status" value="1"/>
</dbReference>
<keyword evidence="4" id="KW-1185">Reference proteome</keyword>
<dbReference type="InterPro" id="IPR036291">
    <property type="entry name" value="NAD(P)-bd_dom_sf"/>
</dbReference>
<dbReference type="Pfam" id="PF13781">
    <property type="entry name" value="DoxX_3"/>
    <property type="match status" value="1"/>
</dbReference>
<dbReference type="GO" id="GO:0044877">
    <property type="term" value="F:protein-containing complex binding"/>
    <property type="evidence" value="ECO:0007669"/>
    <property type="project" value="TreeGrafter"/>
</dbReference>